<keyword evidence="3" id="KW-1185">Reference proteome</keyword>
<reference evidence="2" key="1">
    <citation type="submission" date="2020-01" db="EMBL/GenBank/DDBJ databases">
        <authorList>
            <consortium name="DOE Joint Genome Institute"/>
            <person name="Haridas S."/>
            <person name="Albert R."/>
            <person name="Binder M."/>
            <person name="Bloem J."/>
            <person name="Labutti K."/>
            <person name="Salamov A."/>
            <person name="Andreopoulos B."/>
            <person name="Baker S.E."/>
            <person name="Barry K."/>
            <person name="Bills G."/>
            <person name="Bluhm B.H."/>
            <person name="Cannon C."/>
            <person name="Castanera R."/>
            <person name="Culley D.E."/>
            <person name="Daum C."/>
            <person name="Ezra D."/>
            <person name="Gonzalez J.B."/>
            <person name="Henrissat B."/>
            <person name="Kuo A."/>
            <person name="Liang C."/>
            <person name="Lipzen A."/>
            <person name="Lutzoni F."/>
            <person name="Magnuson J."/>
            <person name="Mondo S."/>
            <person name="Nolan M."/>
            <person name="Ohm R."/>
            <person name="Pangilinan J."/>
            <person name="Park H.-J."/>
            <person name="Ramirez L."/>
            <person name="Alfaro M."/>
            <person name="Sun H."/>
            <person name="Tritt A."/>
            <person name="Yoshinaga Y."/>
            <person name="Zwiers L.-H."/>
            <person name="Turgeon B.G."/>
            <person name="Goodwin S.B."/>
            <person name="Spatafora J.W."/>
            <person name="Crous P.W."/>
            <person name="Grigoriev I.V."/>
        </authorList>
    </citation>
    <scope>NUCLEOTIDE SEQUENCE</scope>
    <source>
        <strain evidence="2">IPT5</strain>
    </source>
</reference>
<feature type="region of interest" description="Disordered" evidence="1">
    <location>
        <begin position="135"/>
        <end position="159"/>
    </location>
</feature>
<evidence type="ECO:0000256" key="1">
    <source>
        <dbReference type="SAM" id="MobiDB-lite"/>
    </source>
</evidence>
<dbReference type="Proteomes" id="UP000799423">
    <property type="component" value="Unassembled WGS sequence"/>
</dbReference>
<dbReference type="EMBL" id="MU006326">
    <property type="protein sequence ID" value="KAF2847370.1"/>
    <property type="molecule type" value="Genomic_DNA"/>
</dbReference>
<name>A0A6A7AVR7_9PLEO</name>
<protein>
    <submittedName>
        <fullName evidence="2">Uncharacterized protein</fullName>
    </submittedName>
</protein>
<feature type="compositionally biased region" description="Basic and acidic residues" evidence="1">
    <location>
        <begin position="149"/>
        <end position="159"/>
    </location>
</feature>
<dbReference type="AlphaFoldDB" id="A0A6A7AVR7"/>
<evidence type="ECO:0000313" key="3">
    <source>
        <dbReference type="Proteomes" id="UP000799423"/>
    </source>
</evidence>
<evidence type="ECO:0000313" key="2">
    <source>
        <dbReference type="EMBL" id="KAF2847370.1"/>
    </source>
</evidence>
<proteinExistence type="predicted"/>
<sequence length="159" mass="17828">MIILMRTSEKQPRGQLRVSWKTITPWCYETKSRRRAALGDARASRPLSFRPASSLNIIHDMNNPHSIGCKSAVYGQHSYSIHRPGKYHFYHVRPASSQHPGSQVKHSTKTFLTLCNLPNEHKFPIPPSQCGPVRASLPGLPPSLRVQRQSHDVAHAGGH</sequence>
<gene>
    <name evidence="2" type="ORF">T440DRAFT_195588</name>
</gene>
<organism evidence="2 3">
    <name type="scientific">Plenodomus tracheiphilus IPT5</name>
    <dbReference type="NCBI Taxonomy" id="1408161"/>
    <lineage>
        <taxon>Eukaryota</taxon>
        <taxon>Fungi</taxon>
        <taxon>Dikarya</taxon>
        <taxon>Ascomycota</taxon>
        <taxon>Pezizomycotina</taxon>
        <taxon>Dothideomycetes</taxon>
        <taxon>Pleosporomycetidae</taxon>
        <taxon>Pleosporales</taxon>
        <taxon>Pleosporineae</taxon>
        <taxon>Leptosphaeriaceae</taxon>
        <taxon>Plenodomus</taxon>
    </lineage>
</organism>
<accession>A0A6A7AVR7</accession>